<dbReference type="AlphaFoldDB" id="A0ABD1QGQ4"/>
<comment type="caution">
    <text evidence="1">The sequence shown here is derived from an EMBL/GenBank/DDBJ whole genome shotgun (WGS) entry which is preliminary data.</text>
</comment>
<protein>
    <submittedName>
        <fullName evidence="1">Apyrase 1</fullName>
    </submittedName>
</protein>
<organism evidence="1 2">
    <name type="scientific">Abeliophyllum distichum</name>
    <dbReference type="NCBI Taxonomy" id="126358"/>
    <lineage>
        <taxon>Eukaryota</taxon>
        <taxon>Viridiplantae</taxon>
        <taxon>Streptophyta</taxon>
        <taxon>Embryophyta</taxon>
        <taxon>Tracheophyta</taxon>
        <taxon>Spermatophyta</taxon>
        <taxon>Magnoliopsida</taxon>
        <taxon>eudicotyledons</taxon>
        <taxon>Gunneridae</taxon>
        <taxon>Pentapetalae</taxon>
        <taxon>asterids</taxon>
        <taxon>lamiids</taxon>
        <taxon>Lamiales</taxon>
        <taxon>Oleaceae</taxon>
        <taxon>Forsythieae</taxon>
        <taxon>Abeliophyllum</taxon>
    </lineage>
</organism>
<proteinExistence type="predicted"/>
<keyword evidence="2" id="KW-1185">Reference proteome</keyword>
<evidence type="ECO:0000313" key="1">
    <source>
        <dbReference type="EMBL" id="KAL2475416.1"/>
    </source>
</evidence>
<gene>
    <name evidence="1" type="ORF">Adt_36152</name>
</gene>
<evidence type="ECO:0000313" key="2">
    <source>
        <dbReference type="Proteomes" id="UP001604336"/>
    </source>
</evidence>
<accession>A0ABD1QGQ4</accession>
<dbReference type="Gene3D" id="3.30.420.150">
    <property type="entry name" value="Exopolyphosphatase. Domain 2"/>
    <property type="match status" value="1"/>
</dbReference>
<name>A0ABD1QGQ4_9LAMI</name>
<reference evidence="2" key="1">
    <citation type="submission" date="2024-07" db="EMBL/GenBank/DDBJ databases">
        <title>Two chromosome-level genome assemblies of Korean endemic species Abeliophyllum distichum and Forsythia ovata (Oleaceae).</title>
        <authorList>
            <person name="Jang H."/>
        </authorList>
    </citation>
    <scope>NUCLEOTIDE SEQUENCE [LARGE SCALE GENOMIC DNA]</scope>
</reference>
<sequence>MLPEVYFICLFDTQHPMMLIVPRVIFWSCVGGDGQKNLYVSSFFYDTATGAGIINPNVTLVKVCPIEYWNAAKVACKANIDNVKSKFAQIEKRDVPFLCMDLV</sequence>
<dbReference type="EMBL" id="JBFOLK010000011">
    <property type="protein sequence ID" value="KAL2475416.1"/>
    <property type="molecule type" value="Genomic_DNA"/>
</dbReference>
<dbReference type="Proteomes" id="UP001604336">
    <property type="component" value="Unassembled WGS sequence"/>
</dbReference>